<dbReference type="Gene3D" id="1.25.10.10">
    <property type="entry name" value="Leucine-rich Repeat Variant"/>
    <property type="match status" value="1"/>
</dbReference>
<protein>
    <recommendedName>
        <fullName evidence="7">BRCA1-associated ATM activator 1</fullName>
    </recommendedName>
</protein>
<dbReference type="AlphaFoldDB" id="A0A8C5DDC5"/>
<dbReference type="SUPFAM" id="SSF48371">
    <property type="entry name" value="ARM repeat"/>
    <property type="match status" value="1"/>
</dbReference>
<reference evidence="5" key="2">
    <citation type="submission" date="2025-08" db="UniProtKB">
        <authorList>
            <consortium name="Ensembl"/>
        </authorList>
    </citation>
    <scope>IDENTIFICATION</scope>
</reference>
<dbReference type="GO" id="GO:0005634">
    <property type="term" value="C:nucleus"/>
    <property type="evidence" value="ECO:0007669"/>
    <property type="project" value="TreeGrafter"/>
</dbReference>
<dbReference type="RefSeq" id="XP_028314835.1">
    <property type="nucleotide sequence ID" value="XM_028459034.1"/>
</dbReference>
<dbReference type="InterPro" id="IPR016024">
    <property type="entry name" value="ARM-type_fold"/>
</dbReference>
<dbReference type="GO" id="GO:0008283">
    <property type="term" value="P:cell population proliferation"/>
    <property type="evidence" value="ECO:0007669"/>
    <property type="project" value="InterPro"/>
</dbReference>
<comment type="subcellular location">
    <subcellularLocation>
        <location evidence="1">Cytoplasm</location>
    </subcellularLocation>
</comment>
<keyword evidence="2" id="KW-0963">Cytoplasm</keyword>
<keyword evidence="6" id="KW-1185">Reference proteome</keyword>
<name>A0A8C5DDC5_GOUWI</name>
<evidence type="ECO:0000313" key="6">
    <source>
        <dbReference type="Proteomes" id="UP000694680"/>
    </source>
</evidence>
<reference evidence="5" key="3">
    <citation type="submission" date="2025-09" db="UniProtKB">
        <authorList>
            <consortium name="Ensembl"/>
        </authorList>
    </citation>
    <scope>IDENTIFICATION</scope>
</reference>
<evidence type="ECO:0000313" key="5">
    <source>
        <dbReference type="Ensembl" id="ENSGWIP00000005386.1"/>
    </source>
</evidence>
<dbReference type="InterPro" id="IPR038904">
    <property type="entry name" value="BRAT1"/>
</dbReference>
<evidence type="ECO:0000256" key="4">
    <source>
        <dbReference type="SAM" id="MobiDB-lite"/>
    </source>
</evidence>
<dbReference type="Proteomes" id="UP000694680">
    <property type="component" value="Chromosome 1"/>
</dbReference>
<dbReference type="GeneID" id="114470681"/>
<proteinExistence type="inferred from homology"/>
<evidence type="ECO:0008006" key="7">
    <source>
        <dbReference type="Google" id="ProtNLM"/>
    </source>
</evidence>
<dbReference type="PANTHER" id="PTHR21331:SF2">
    <property type="entry name" value="BRCA1-ASSOCIATED ATM ACTIVATOR 1"/>
    <property type="match status" value="1"/>
</dbReference>
<evidence type="ECO:0000256" key="3">
    <source>
        <dbReference type="ARBA" id="ARBA00061308"/>
    </source>
</evidence>
<evidence type="ECO:0000256" key="1">
    <source>
        <dbReference type="ARBA" id="ARBA00004496"/>
    </source>
</evidence>
<feature type="region of interest" description="Disordered" evidence="4">
    <location>
        <begin position="181"/>
        <end position="204"/>
    </location>
</feature>
<comment type="similarity">
    <text evidence="3">Belongs to the BRAT1 family.</text>
</comment>
<dbReference type="InterPro" id="IPR011989">
    <property type="entry name" value="ARM-like"/>
</dbReference>
<gene>
    <name evidence="5" type="primary">brat1</name>
</gene>
<accession>A0A8C5DDC5</accession>
<reference evidence="5" key="1">
    <citation type="submission" date="2020-06" db="EMBL/GenBank/DDBJ databases">
        <authorList>
            <consortium name="Wellcome Sanger Institute Data Sharing"/>
        </authorList>
    </citation>
    <scope>NUCLEOTIDE SEQUENCE [LARGE SCALE GENOMIC DNA]</scope>
</reference>
<dbReference type="GO" id="GO:0005737">
    <property type="term" value="C:cytoplasm"/>
    <property type="evidence" value="ECO:0007669"/>
    <property type="project" value="UniProtKB-SubCell"/>
</dbReference>
<dbReference type="CTD" id="221927"/>
<sequence>MEGECFTLLPRVCAVLAAGSSLPDDTSLEKLLDWFSELTTAGVSLVKDCPCLLEFTSTVVNSATSDPCILSFTLKLVGLLASSEDGFIVLQESSVLDLVFNPGHWEKAGHWEDPCVRIGWIQGLRSLLQHTKALCFFVQAGLIEPLLQLQTDTSLFVASAASQILAHILIFYQPSPSLTHNSMEKNEAADKSTNPSTTDDGRCPFKAETDQSFTTVVMLISEHLKNSLVSGGDAKLHHAQQSLRLLVLLLTRLRPPLRDSLLHAVTDALEELLMTDLTPPLMDVILAAHSSSSSDVRIHRLVSSLLSTKKPTDLLHAAAAFLRRGLHDDVHTAQCARAILLPLHIVTGQLFLDMDPADEDLCSMAAQLQNKSSCISIICTCLTNSPLITVLDPSFLPCSLDVIISSILLMLRLCSGDTLSVSSGCSGAVRNVIGSSKVKKCALEALMSVSSSPGAKAEVIKVFTLLLKYLDDPDSDPTVFHKSYQVLVRWISVCRDPSSIPDQLKQDLLGVVRKRVCDVRWEVRDSTVEFLGRLAAVKVHHTTDTEAQSACEVLPGGSSSITPVLEEALLDPESYVRASAISALAQTQAPGWQQGAALTQERSEFVVRLLDVLSEDTEGFPRRAVVQYFISWFSSSASRSSLLRRSVRSVLSRGSADLDWEVKVHTLELAKLLLDEALSAHSSSTKELGAQCVHPYAVIPQPVYTPHTHTENGEEDTAALLETLVEEGVVSVLLSGLVDCDRPVALKACRLLIVLREALCPPSHTDLGTDRETVAKVSFLLPKSGWALEIIKILKTKNKAEEENAATLRSSNCIDELKLGEGYNKGWDGVSGAGCERMSVCELLSNLGLDERVKILNQSSDHVQNSPLSLLQDILSAGGAHTQPNTQLMQEVIVDCY</sequence>
<dbReference type="GO" id="GO:0006974">
    <property type="term" value="P:DNA damage response"/>
    <property type="evidence" value="ECO:0007669"/>
    <property type="project" value="InterPro"/>
</dbReference>
<organism evidence="5 6">
    <name type="scientific">Gouania willdenowi</name>
    <name type="common">Blunt-snouted clingfish</name>
    <name type="synonym">Lepadogaster willdenowi</name>
    <dbReference type="NCBI Taxonomy" id="441366"/>
    <lineage>
        <taxon>Eukaryota</taxon>
        <taxon>Metazoa</taxon>
        <taxon>Chordata</taxon>
        <taxon>Craniata</taxon>
        <taxon>Vertebrata</taxon>
        <taxon>Euteleostomi</taxon>
        <taxon>Actinopterygii</taxon>
        <taxon>Neopterygii</taxon>
        <taxon>Teleostei</taxon>
        <taxon>Neoteleostei</taxon>
        <taxon>Acanthomorphata</taxon>
        <taxon>Ovalentaria</taxon>
        <taxon>Blenniimorphae</taxon>
        <taxon>Blenniiformes</taxon>
        <taxon>Gobiesocoidei</taxon>
        <taxon>Gobiesocidae</taxon>
        <taxon>Gobiesocinae</taxon>
        <taxon>Gouania</taxon>
    </lineage>
</organism>
<evidence type="ECO:0000256" key="2">
    <source>
        <dbReference type="ARBA" id="ARBA00022490"/>
    </source>
</evidence>
<dbReference type="PANTHER" id="PTHR21331">
    <property type="entry name" value="BRCA1-ASSOCIATED ATM ACTIVATOR 1"/>
    <property type="match status" value="1"/>
</dbReference>
<dbReference type="Ensembl" id="ENSGWIT00000005792.1">
    <property type="protein sequence ID" value="ENSGWIP00000005386.1"/>
    <property type="gene ID" value="ENSGWIG00000002906.1"/>
</dbReference>